<dbReference type="Pfam" id="PF13643">
    <property type="entry name" value="DUF4145"/>
    <property type="match status" value="1"/>
</dbReference>
<evidence type="ECO:0000313" key="4">
    <source>
        <dbReference type="Proteomes" id="UP000239007"/>
    </source>
</evidence>
<dbReference type="SUPFAM" id="SSF81901">
    <property type="entry name" value="HCP-like"/>
    <property type="match status" value="2"/>
</dbReference>
<name>A0A2S7UTS1_9GAMM</name>
<feature type="compositionally biased region" description="Basic residues" evidence="1">
    <location>
        <begin position="521"/>
        <end position="541"/>
    </location>
</feature>
<feature type="region of interest" description="Disordered" evidence="1">
    <location>
        <begin position="519"/>
        <end position="541"/>
    </location>
</feature>
<organism evidence="3 4">
    <name type="scientific">Psychrosphaera saromensis</name>
    <dbReference type="NCBI Taxonomy" id="716813"/>
    <lineage>
        <taxon>Bacteria</taxon>
        <taxon>Pseudomonadati</taxon>
        <taxon>Pseudomonadota</taxon>
        <taxon>Gammaproteobacteria</taxon>
        <taxon>Alteromonadales</taxon>
        <taxon>Pseudoalteromonadaceae</taxon>
        <taxon>Psychrosphaera</taxon>
    </lineage>
</organism>
<dbReference type="Proteomes" id="UP000239007">
    <property type="component" value="Unassembled WGS sequence"/>
</dbReference>
<dbReference type="Gene3D" id="1.25.40.10">
    <property type="entry name" value="Tetratricopeptide repeat domain"/>
    <property type="match status" value="1"/>
</dbReference>
<dbReference type="EMBL" id="MSCH01000003">
    <property type="protein sequence ID" value="PQJ53135.1"/>
    <property type="molecule type" value="Genomic_DNA"/>
</dbReference>
<proteinExistence type="predicted"/>
<evidence type="ECO:0000259" key="2">
    <source>
        <dbReference type="Pfam" id="PF13643"/>
    </source>
</evidence>
<dbReference type="InterPro" id="IPR025285">
    <property type="entry name" value="DUF4145"/>
</dbReference>
<dbReference type="InterPro" id="IPR050767">
    <property type="entry name" value="Sel1_AlgK"/>
</dbReference>
<reference evidence="3 4" key="1">
    <citation type="submission" date="2016-12" db="EMBL/GenBank/DDBJ databases">
        <title>Diversity of luminous bacteria.</title>
        <authorList>
            <person name="Yoshizawa S."/>
            <person name="Kogure K."/>
        </authorList>
    </citation>
    <scope>NUCLEOTIDE SEQUENCE [LARGE SCALE GENOMIC DNA]</scope>
    <source>
        <strain evidence="3 4">SA4-48</strain>
    </source>
</reference>
<dbReference type="PANTHER" id="PTHR11102">
    <property type="entry name" value="SEL-1-LIKE PROTEIN"/>
    <property type="match status" value="1"/>
</dbReference>
<dbReference type="InterPro" id="IPR011990">
    <property type="entry name" value="TPR-like_helical_dom_sf"/>
</dbReference>
<sequence length="541" mass="61846">MTKLNDVEYVKEYDEDIGLQYEEAKSSYVDAPIQTLVSLRSIIYDICTQLNDEYGLAGGNDLAQLINNLKSEAVFNNDVIELLHKIRKAGNAAAHKHDYNLTIAEYKEISSDTVQQFCQLISGLNAALRNDFSEYVFEASVAPLLEKLSYNVFFNDDPESKFKLGTALIEQVITLWSDLESTGGFLYDEKRKIQKGTELIKSAANQRHYDAMFEYGMMLVKGSFVEKDLNEAKKYLHTAACFEHTDAKAYYGCFAIEEQWKDDIDDGIEFLKEAAEELNPLALTQLSALYKSGEYVEIDIHKSDELLAKAVEQDYPLALCQLGVNKLHKNEVDLAIELLIRSKVYGFHHASLVLARVYSHFEDKHQESIIQYTNYIDSLNYDDSNYLDVHFELAVYKFTVKAETVESLAEYLSSLLKIYQNELCTAELKQRIETITPPAVKKYHHLLINHKQKNKDDMSLLLQFLPNGKPRESSSDIVSVMEKVVTDNTLLPNLIYGVNSTNEEAKKLTNVNELKEQVSNKKIKDKAKARKLNKQKRKQKR</sequence>
<dbReference type="InterPro" id="IPR006597">
    <property type="entry name" value="Sel1-like"/>
</dbReference>
<comment type="caution">
    <text evidence="3">The sequence shown here is derived from an EMBL/GenBank/DDBJ whole genome shotgun (WGS) entry which is preliminary data.</text>
</comment>
<feature type="domain" description="DUF4145" evidence="2">
    <location>
        <begin position="23"/>
        <end position="105"/>
    </location>
</feature>
<protein>
    <recommendedName>
        <fullName evidence="2">DUF4145 domain-containing protein</fullName>
    </recommendedName>
</protein>
<keyword evidence="4" id="KW-1185">Reference proteome</keyword>
<dbReference type="SMART" id="SM00671">
    <property type="entry name" value="SEL1"/>
    <property type="match status" value="2"/>
</dbReference>
<evidence type="ECO:0000313" key="3">
    <source>
        <dbReference type="EMBL" id="PQJ53135.1"/>
    </source>
</evidence>
<dbReference type="PANTHER" id="PTHR11102:SF160">
    <property type="entry name" value="ERAD-ASSOCIATED E3 UBIQUITIN-PROTEIN LIGASE COMPONENT HRD3"/>
    <property type="match status" value="1"/>
</dbReference>
<dbReference type="RefSeq" id="WP_181135849.1">
    <property type="nucleotide sequence ID" value="NZ_BMYG01000003.1"/>
</dbReference>
<dbReference type="AlphaFoldDB" id="A0A2S7UTS1"/>
<accession>A0A2S7UTS1</accession>
<gene>
    <name evidence="3" type="ORF">BTO11_05300</name>
</gene>
<evidence type="ECO:0000256" key="1">
    <source>
        <dbReference type="SAM" id="MobiDB-lite"/>
    </source>
</evidence>